<dbReference type="PANTHER" id="PTHR21461:SF69">
    <property type="entry name" value="GLYCOSYLTRANSFERASE FAMILY 92 PROTEIN"/>
    <property type="match status" value="1"/>
</dbReference>
<comment type="subcellular location">
    <subcellularLocation>
        <location evidence="1">Membrane</location>
        <topology evidence="1">Single-pass membrane protein</topology>
    </subcellularLocation>
</comment>
<keyword evidence="5" id="KW-0812">Transmembrane</keyword>
<evidence type="ECO:0000256" key="4">
    <source>
        <dbReference type="ARBA" id="ARBA00022679"/>
    </source>
</evidence>
<keyword evidence="3 8" id="KW-0328">Glycosyltransferase</keyword>
<evidence type="ECO:0000256" key="8">
    <source>
        <dbReference type="RuleBase" id="RU366017"/>
    </source>
</evidence>
<accession>A0AAV4QFV4</accession>
<dbReference type="EMBL" id="BPLR01006160">
    <property type="protein sequence ID" value="GIY07816.1"/>
    <property type="molecule type" value="Genomic_DNA"/>
</dbReference>
<feature type="region of interest" description="Disordered" evidence="9">
    <location>
        <begin position="130"/>
        <end position="157"/>
    </location>
</feature>
<dbReference type="EC" id="2.4.1.-" evidence="8"/>
<evidence type="ECO:0000256" key="6">
    <source>
        <dbReference type="ARBA" id="ARBA00022989"/>
    </source>
</evidence>
<dbReference type="GO" id="GO:0005737">
    <property type="term" value="C:cytoplasm"/>
    <property type="evidence" value="ECO:0007669"/>
    <property type="project" value="TreeGrafter"/>
</dbReference>
<dbReference type="PANTHER" id="PTHR21461">
    <property type="entry name" value="GLYCOSYLTRANSFERASE FAMILY 92 PROTEIN"/>
    <property type="match status" value="1"/>
</dbReference>
<keyword evidence="7" id="KW-0472">Membrane</keyword>
<evidence type="ECO:0000256" key="2">
    <source>
        <dbReference type="ARBA" id="ARBA00007647"/>
    </source>
</evidence>
<feature type="compositionally biased region" description="Basic and acidic residues" evidence="9">
    <location>
        <begin position="147"/>
        <end position="157"/>
    </location>
</feature>
<evidence type="ECO:0000256" key="1">
    <source>
        <dbReference type="ARBA" id="ARBA00004167"/>
    </source>
</evidence>
<evidence type="ECO:0000256" key="9">
    <source>
        <dbReference type="SAM" id="MobiDB-lite"/>
    </source>
</evidence>
<dbReference type="Pfam" id="PF01697">
    <property type="entry name" value="Glyco_transf_92"/>
    <property type="match status" value="1"/>
</dbReference>
<dbReference type="InterPro" id="IPR008166">
    <property type="entry name" value="Glyco_transf_92"/>
</dbReference>
<evidence type="ECO:0000313" key="10">
    <source>
        <dbReference type="EMBL" id="GIY07816.1"/>
    </source>
</evidence>
<dbReference type="GO" id="GO:0016757">
    <property type="term" value="F:glycosyltransferase activity"/>
    <property type="evidence" value="ECO:0007669"/>
    <property type="project" value="UniProtKB-UniRule"/>
</dbReference>
<evidence type="ECO:0000256" key="7">
    <source>
        <dbReference type="ARBA" id="ARBA00023136"/>
    </source>
</evidence>
<evidence type="ECO:0000313" key="11">
    <source>
        <dbReference type="Proteomes" id="UP001054945"/>
    </source>
</evidence>
<name>A0AAV4QFV4_CAEEX</name>
<organism evidence="10 11">
    <name type="scientific">Caerostris extrusa</name>
    <name type="common">Bark spider</name>
    <name type="synonym">Caerostris bankana</name>
    <dbReference type="NCBI Taxonomy" id="172846"/>
    <lineage>
        <taxon>Eukaryota</taxon>
        <taxon>Metazoa</taxon>
        <taxon>Ecdysozoa</taxon>
        <taxon>Arthropoda</taxon>
        <taxon>Chelicerata</taxon>
        <taxon>Arachnida</taxon>
        <taxon>Araneae</taxon>
        <taxon>Araneomorphae</taxon>
        <taxon>Entelegynae</taxon>
        <taxon>Araneoidea</taxon>
        <taxon>Araneidae</taxon>
        <taxon>Caerostris</taxon>
    </lineage>
</organism>
<dbReference type="Proteomes" id="UP001054945">
    <property type="component" value="Unassembled WGS sequence"/>
</dbReference>
<protein>
    <recommendedName>
        <fullName evidence="8">Glycosyltransferase family 92 protein</fullName>
        <ecNumber evidence="8">2.4.1.-</ecNumber>
    </recommendedName>
</protein>
<keyword evidence="11" id="KW-1185">Reference proteome</keyword>
<dbReference type="GO" id="GO:0016020">
    <property type="term" value="C:membrane"/>
    <property type="evidence" value="ECO:0007669"/>
    <property type="project" value="UniProtKB-SubCell"/>
</dbReference>
<sequence length="180" mass="21088">MWSLGQIAGINDCIYRHMSSNSYVTIVDLDEFITPRHVMTIQELMLVHERRGRMIGSFVFRSCVFCLEYKQDIFPHYIPHFITQTCVRRENWIYPFLIRTKYIVKPSRVIMAGVHHVWNLCLVQRGETSSCKSSPGSSLQKSSVSWEQKDGGKSEVDPMSRKYLNHLLRSKAVKIWKELF</sequence>
<feature type="compositionally biased region" description="Low complexity" evidence="9">
    <location>
        <begin position="130"/>
        <end position="145"/>
    </location>
</feature>
<gene>
    <name evidence="10" type="primary">AVEN_270490_1</name>
    <name evidence="10" type="ORF">CEXT_315411</name>
</gene>
<reference evidence="10 11" key="1">
    <citation type="submission" date="2021-06" db="EMBL/GenBank/DDBJ databases">
        <title>Caerostris extrusa draft genome.</title>
        <authorList>
            <person name="Kono N."/>
            <person name="Arakawa K."/>
        </authorList>
    </citation>
    <scope>NUCLEOTIDE SEQUENCE [LARGE SCALE GENOMIC DNA]</scope>
</reference>
<keyword evidence="4 8" id="KW-0808">Transferase</keyword>
<evidence type="ECO:0000256" key="3">
    <source>
        <dbReference type="ARBA" id="ARBA00022676"/>
    </source>
</evidence>
<comment type="similarity">
    <text evidence="2 8">Belongs to the glycosyltransferase 92 family.</text>
</comment>
<comment type="caution">
    <text evidence="10">The sequence shown here is derived from an EMBL/GenBank/DDBJ whole genome shotgun (WGS) entry which is preliminary data.</text>
</comment>
<dbReference type="AlphaFoldDB" id="A0AAV4QFV4"/>
<proteinExistence type="inferred from homology"/>
<evidence type="ECO:0000256" key="5">
    <source>
        <dbReference type="ARBA" id="ARBA00022692"/>
    </source>
</evidence>
<keyword evidence="6" id="KW-1133">Transmembrane helix</keyword>